<dbReference type="Gene3D" id="3.40.50.300">
    <property type="entry name" value="P-loop containing nucleotide triphosphate hydrolases"/>
    <property type="match status" value="1"/>
</dbReference>
<evidence type="ECO:0000313" key="5">
    <source>
        <dbReference type="Proteomes" id="UP000007800"/>
    </source>
</evidence>
<dbReference type="Pfam" id="PF06470">
    <property type="entry name" value="SMC_hinge"/>
    <property type="match status" value="1"/>
</dbReference>
<dbReference type="GO" id="GO:0005524">
    <property type="term" value="F:ATP binding"/>
    <property type="evidence" value="ECO:0007669"/>
    <property type="project" value="InterPro"/>
</dbReference>
<evidence type="ECO:0000256" key="1">
    <source>
        <dbReference type="ARBA" id="ARBA00023054"/>
    </source>
</evidence>
<reference evidence="4 5" key="1">
    <citation type="submission" date="2008-07" db="EMBL/GenBank/DDBJ databases">
        <authorList>
            <person name="El-Sayed N."/>
            <person name="Caler E."/>
            <person name="Inman J."/>
            <person name="Amedeo P."/>
            <person name="Hass B."/>
            <person name="Wortman J."/>
        </authorList>
    </citation>
    <scope>NUCLEOTIDE SEQUENCE [LARGE SCALE GENOMIC DNA]</scope>
    <source>
        <strain evidence="5">ATCC 50983 / TXsc</strain>
    </source>
</reference>
<dbReference type="OrthoDB" id="431497at2759"/>
<name>C5M057_PERM5</name>
<dbReference type="GeneID" id="9036945"/>
<dbReference type="Pfam" id="PF02463">
    <property type="entry name" value="SMC_N"/>
    <property type="match status" value="1"/>
</dbReference>
<dbReference type="AlphaFoldDB" id="C5M057"/>
<dbReference type="SMART" id="SM00968">
    <property type="entry name" value="SMC_hinge"/>
    <property type="match status" value="1"/>
</dbReference>
<dbReference type="SUPFAM" id="SSF75553">
    <property type="entry name" value="Smc hinge domain"/>
    <property type="match status" value="1"/>
</dbReference>
<keyword evidence="1 2" id="KW-0175">Coiled coil</keyword>
<dbReference type="Proteomes" id="UP000007800">
    <property type="component" value="Unassembled WGS sequence"/>
</dbReference>
<organism evidence="5">
    <name type="scientific">Perkinsus marinus (strain ATCC 50983 / TXsc)</name>
    <dbReference type="NCBI Taxonomy" id="423536"/>
    <lineage>
        <taxon>Eukaryota</taxon>
        <taxon>Sar</taxon>
        <taxon>Alveolata</taxon>
        <taxon>Perkinsozoa</taxon>
        <taxon>Perkinsea</taxon>
        <taxon>Perkinsida</taxon>
        <taxon>Perkinsidae</taxon>
        <taxon>Perkinsus</taxon>
    </lineage>
</organism>
<dbReference type="GO" id="GO:0005694">
    <property type="term" value="C:chromosome"/>
    <property type="evidence" value="ECO:0007669"/>
    <property type="project" value="InterPro"/>
</dbReference>
<gene>
    <name evidence="4" type="ORF">Pmar_PMAR007485</name>
</gene>
<dbReference type="SUPFAM" id="SSF52540">
    <property type="entry name" value="P-loop containing nucleoside triphosphate hydrolases"/>
    <property type="match status" value="1"/>
</dbReference>
<evidence type="ECO:0000313" key="4">
    <source>
        <dbReference type="EMBL" id="EEQ97635.1"/>
    </source>
</evidence>
<dbReference type="GO" id="GO:0051276">
    <property type="term" value="P:chromosome organization"/>
    <property type="evidence" value="ECO:0007669"/>
    <property type="project" value="InterPro"/>
</dbReference>
<dbReference type="RefSeq" id="XP_002764918.1">
    <property type="nucleotide sequence ID" value="XM_002764872.1"/>
</dbReference>
<proteinExistence type="predicted"/>
<keyword evidence="5" id="KW-1185">Reference proteome</keyword>
<dbReference type="InterPro" id="IPR027417">
    <property type="entry name" value="P-loop_NTPase"/>
</dbReference>
<dbReference type="InterPro" id="IPR010935">
    <property type="entry name" value="SMC_hinge"/>
</dbReference>
<sequence>MKHDMDKCEAEIEDIIENSARLQAELRDLNAEALKVSGQTRRTNRIISSAEARLKELRNSRHIVLDAIWQDTPPGTRGGYDIVMQANLEGVRGLLLEHIRVPEEYRLAVEITAGHQLYSILVDDEEVMHKCVDLVKARQAETGKPLRATFMYLARMGDREMAPEPSLSPVGSLLLTDVIKSPDWAECAVKEVWGKEKLSSIEDDIKSGETELENATAKLMAEYSVEEEIKHRILGVRVDLQRSLRAEALKARELSELRDMRQRLRDSIYSATRLTREYSAERDSLARDIAAITDELNHTVESVREPDDPDSVQLEILKEKLEKKKLQLAKIFQKVVERQSAIDKLRSRLVVLVEGRMQSLEERLRVATSTTANANPDALDEEKRIKWLTSELTETEQELAFNSERLSELREAQSSKCTSVEDLEAEVADHQAEVATLERAHEEKMSELKVCEERRTLAGTKLDDIIAHQPETECLDGVIRDLTEDTPTLRRRLLRCTRNLSKFGGGVNNKAAEQFGLFNGHYEELLQKQREMDEEQAAIDDLIRNLDAEKKDNVVKSFAQIDENFSNIFSILVPDGNARMKLLKRRHIQKDDEDSDSTTPSVCEEQYVGVALEVTFSRSRCRLKRIHEFSGGQKTVVAVALLFAMQKTDQPPFYLFDEIDAALDPQYREAVARLVGTVSNPSAGPPAQASPNLRSSALRFIPNYVVLPIGIIESLLPMSSGLMIGLRICVYRVDKEI</sequence>
<feature type="coiled-coil region" evidence="2">
    <location>
        <begin position="5"/>
        <end position="39"/>
    </location>
</feature>
<accession>C5M057</accession>
<dbReference type="EMBL" id="GG687015">
    <property type="protein sequence ID" value="EEQ97635.1"/>
    <property type="molecule type" value="Genomic_DNA"/>
</dbReference>
<dbReference type="Gene3D" id="1.20.1060.20">
    <property type="match status" value="1"/>
</dbReference>
<feature type="coiled-coil region" evidence="2">
    <location>
        <begin position="525"/>
        <end position="552"/>
    </location>
</feature>
<dbReference type="InParanoid" id="C5M057"/>
<evidence type="ECO:0000259" key="3">
    <source>
        <dbReference type="SMART" id="SM00968"/>
    </source>
</evidence>
<feature type="coiled-coil region" evidence="2">
    <location>
        <begin position="378"/>
        <end position="454"/>
    </location>
</feature>
<evidence type="ECO:0000256" key="2">
    <source>
        <dbReference type="SAM" id="Coils"/>
    </source>
</evidence>
<dbReference type="InterPro" id="IPR003395">
    <property type="entry name" value="RecF/RecN/SMC_N"/>
</dbReference>
<dbReference type="InterPro" id="IPR036277">
    <property type="entry name" value="SMC_hinge_sf"/>
</dbReference>
<protein>
    <submittedName>
        <fullName evidence="4">Myosin heavy chain, embryonic smooth muscle isoform, putative</fullName>
    </submittedName>
</protein>
<dbReference type="PANTHER" id="PTHR43977">
    <property type="entry name" value="STRUCTURAL MAINTENANCE OF CHROMOSOMES PROTEIN 3"/>
    <property type="match status" value="1"/>
</dbReference>
<feature type="domain" description="SMC hinge" evidence="3">
    <location>
        <begin position="89"/>
        <end position="189"/>
    </location>
</feature>